<gene>
    <name evidence="2" type="ORF">GOP47_0010933</name>
</gene>
<keyword evidence="3" id="KW-1185">Reference proteome</keyword>
<proteinExistence type="predicted"/>
<reference evidence="2" key="1">
    <citation type="submission" date="2021-01" db="EMBL/GenBank/DDBJ databases">
        <title>Adiantum capillus-veneris genome.</title>
        <authorList>
            <person name="Fang Y."/>
            <person name="Liao Q."/>
        </authorList>
    </citation>
    <scope>NUCLEOTIDE SEQUENCE</scope>
    <source>
        <strain evidence="2">H3</strain>
        <tissue evidence="2">Leaf</tissue>
    </source>
</reference>
<comment type="caution">
    <text evidence="2">The sequence shown here is derived from an EMBL/GenBank/DDBJ whole genome shotgun (WGS) entry which is preliminary data.</text>
</comment>
<protein>
    <recommendedName>
        <fullName evidence="1">Retrotransposon gag domain-containing protein</fullName>
    </recommendedName>
</protein>
<evidence type="ECO:0000313" key="2">
    <source>
        <dbReference type="EMBL" id="KAI5074972.1"/>
    </source>
</evidence>
<sequence>MAWCSNMVPDCELVFSGKQDVEGWVSDVELWMLSMGMVTDEAKSRVVPLVMRGKAKAWFKGLEVLNRQSWKVMQARFIQDFKQRISPPELDAKLKVLKQDVIGEFAIFLKQFEDFWQQLEAATQSRGNDYFKLEKFLEWLYPKIREKVEFAGVEAYEDAVYVAKVKSRKTKKKLEMGLLKPSDYEVVLTTPQQAMQVKIVHSCRHVAVTSSPWVSSIPYRVSLVPPMCYTYMPSKEDLISKDEGCINKDMHEEETEDVVLRSQ</sequence>
<organism evidence="2 3">
    <name type="scientific">Adiantum capillus-veneris</name>
    <name type="common">Maidenhair fern</name>
    <dbReference type="NCBI Taxonomy" id="13818"/>
    <lineage>
        <taxon>Eukaryota</taxon>
        <taxon>Viridiplantae</taxon>
        <taxon>Streptophyta</taxon>
        <taxon>Embryophyta</taxon>
        <taxon>Tracheophyta</taxon>
        <taxon>Polypodiopsida</taxon>
        <taxon>Polypodiidae</taxon>
        <taxon>Polypodiales</taxon>
        <taxon>Pteridineae</taxon>
        <taxon>Pteridaceae</taxon>
        <taxon>Vittarioideae</taxon>
        <taxon>Adiantum</taxon>
    </lineage>
</organism>
<evidence type="ECO:0000313" key="3">
    <source>
        <dbReference type="Proteomes" id="UP000886520"/>
    </source>
</evidence>
<accession>A0A9D4UWC2</accession>
<dbReference type="InterPro" id="IPR005162">
    <property type="entry name" value="Retrotrans_gag_dom"/>
</dbReference>
<evidence type="ECO:0000259" key="1">
    <source>
        <dbReference type="Pfam" id="PF03732"/>
    </source>
</evidence>
<name>A0A9D4UWC2_ADICA</name>
<feature type="domain" description="Retrotransposon gag" evidence="1">
    <location>
        <begin position="46"/>
        <end position="140"/>
    </location>
</feature>
<dbReference type="Proteomes" id="UP000886520">
    <property type="component" value="Chromosome 10"/>
</dbReference>
<dbReference type="EMBL" id="JABFUD020000010">
    <property type="protein sequence ID" value="KAI5074972.1"/>
    <property type="molecule type" value="Genomic_DNA"/>
</dbReference>
<dbReference type="Pfam" id="PF03732">
    <property type="entry name" value="Retrotrans_gag"/>
    <property type="match status" value="1"/>
</dbReference>
<dbReference type="AlphaFoldDB" id="A0A9D4UWC2"/>